<feature type="domain" description="ASCH" evidence="1">
    <location>
        <begin position="39"/>
        <end position="162"/>
    </location>
</feature>
<evidence type="ECO:0000259" key="1">
    <source>
        <dbReference type="SMART" id="SM01022"/>
    </source>
</evidence>
<evidence type="ECO:0000313" key="3">
    <source>
        <dbReference type="Proteomes" id="UP000029839"/>
    </source>
</evidence>
<dbReference type="PANTHER" id="PTHR39203">
    <property type="entry name" value="CYTOPLASMIC PROTEIN-RELATED"/>
    <property type="match status" value="1"/>
</dbReference>
<accession>A0A0A0BQB2</accession>
<dbReference type="Proteomes" id="UP000029839">
    <property type="component" value="Unassembled WGS sequence"/>
</dbReference>
<name>A0A0A0BQB2_9CELL</name>
<dbReference type="AlphaFoldDB" id="A0A0A0BQB2"/>
<reference evidence="2 3" key="1">
    <citation type="submission" date="2013-08" db="EMBL/GenBank/DDBJ databases">
        <title>Genome sequencing of Cellulomonas carbonis T26.</title>
        <authorList>
            <person name="Chen F."/>
            <person name="Li Y."/>
            <person name="Wang G."/>
        </authorList>
    </citation>
    <scope>NUCLEOTIDE SEQUENCE [LARGE SCALE GENOMIC DNA]</scope>
    <source>
        <strain evidence="2 3">T26</strain>
    </source>
</reference>
<dbReference type="SUPFAM" id="SSF88697">
    <property type="entry name" value="PUA domain-like"/>
    <property type="match status" value="1"/>
</dbReference>
<dbReference type="EMBL" id="AXCY01000061">
    <property type="protein sequence ID" value="KGM10145.1"/>
    <property type="molecule type" value="Genomic_DNA"/>
</dbReference>
<gene>
    <name evidence="2" type="ORF">N868_16425</name>
</gene>
<keyword evidence="3" id="KW-1185">Reference proteome</keyword>
<protein>
    <recommendedName>
        <fullName evidence="1">ASCH domain-containing protein</fullName>
    </recommendedName>
</protein>
<reference evidence="2 3" key="2">
    <citation type="journal article" date="2015" name="Stand. Genomic Sci.">
        <title>Draft genome sequence of Cellulomonas carbonis T26(T) and comparative analysis of six Cellulomonas genomes.</title>
        <authorList>
            <person name="Zhuang W."/>
            <person name="Zhang S."/>
            <person name="Xia X."/>
            <person name="Wang G."/>
        </authorList>
    </citation>
    <scope>NUCLEOTIDE SEQUENCE [LARGE SCALE GENOMIC DNA]</scope>
    <source>
        <strain evidence="2 3">T26</strain>
    </source>
</reference>
<dbReference type="RefSeq" id="WP_043607569.1">
    <property type="nucleotide sequence ID" value="NZ_AXCY01000061.1"/>
</dbReference>
<comment type="caution">
    <text evidence="2">The sequence shown here is derived from an EMBL/GenBank/DDBJ whole genome shotgun (WGS) entry which is preliminary data.</text>
</comment>
<dbReference type="SMART" id="SM01022">
    <property type="entry name" value="ASCH"/>
    <property type="match status" value="1"/>
</dbReference>
<dbReference type="InterPro" id="IPR007374">
    <property type="entry name" value="ASCH_domain"/>
</dbReference>
<dbReference type="InterPro" id="IPR009326">
    <property type="entry name" value="DUF984"/>
</dbReference>
<dbReference type="InterPro" id="IPR015947">
    <property type="entry name" value="PUA-like_sf"/>
</dbReference>
<organism evidence="2 3">
    <name type="scientific">Cellulomonas carbonis T26</name>
    <dbReference type="NCBI Taxonomy" id="947969"/>
    <lineage>
        <taxon>Bacteria</taxon>
        <taxon>Bacillati</taxon>
        <taxon>Actinomycetota</taxon>
        <taxon>Actinomycetes</taxon>
        <taxon>Micrococcales</taxon>
        <taxon>Cellulomonadaceae</taxon>
        <taxon>Cellulomonas</taxon>
    </lineage>
</organism>
<dbReference type="PANTHER" id="PTHR39203:SF1">
    <property type="entry name" value="CYTOPLASMIC PROTEIN"/>
    <property type="match status" value="1"/>
</dbReference>
<dbReference type="Pfam" id="PF04266">
    <property type="entry name" value="ASCH"/>
    <property type="match status" value="1"/>
</dbReference>
<sequence>MSDRTPLTPPDVDAAERMWAEYAAARPAQAAAGPEHVADHFGDSVELSAELLGLVLSGAKRATAALASDFPAHGEPLPRIGSHWVACDGDGAPVVVLRTTELRLGPIDSVDDAFAHDEGEDDRTRASWLEGHRRYWTRVCAARGEAFDEAEDVVFERFEVVWPPEHADR</sequence>
<dbReference type="CDD" id="cd06553">
    <property type="entry name" value="ASCH_Ef3133_like"/>
    <property type="match status" value="1"/>
</dbReference>
<dbReference type="Gene3D" id="3.10.400.10">
    <property type="entry name" value="Sulfate adenylyltransferase"/>
    <property type="match status" value="1"/>
</dbReference>
<evidence type="ECO:0000313" key="2">
    <source>
        <dbReference type="EMBL" id="KGM10145.1"/>
    </source>
</evidence>
<dbReference type="PIRSF" id="PIRSF021320">
    <property type="entry name" value="DUF984"/>
    <property type="match status" value="1"/>
</dbReference>
<proteinExistence type="predicted"/>